<proteinExistence type="predicted"/>
<dbReference type="SUPFAM" id="SSF82199">
    <property type="entry name" value="SET domain"/>
    <property type="match status" value="1"/>
</dbReference>
<organism evidence="9 10">
    <name type="scientific">Rotaria socialis</name>
    <dbReference type="NCBI Taxonomy" id="392032"/>
    <lineage>
        <taxon>Eukaryota</taxon>
        <taxon>Metazoa</taxon>
        <taxon>Spiralia</taxon>
        <taxon>Gnathifera</taxon>
        <taxon>Rotifera</taxon>
        <taxon>Eurotatoria</taxon>
        <taxon>Bdelloidea</taxon>
        <taxon>Philodinida</taxon>
        <taxon>Philodinidae</taxon>
        <taxon>Rotaria</taxon>
    </lineage>
</organism>
<keyword evidence="3" id="KW-0949">S-adenosyl-L-methionine</keyword>
<dbReference type="GO" id="GO:0042799">
    <property type="term" value="F:histone H4K20 methyltransferase activity"/>
    <property type="evidence" value="ECO:0007669"/>
    <property type="project" value="TreeGrafter"/>
</dbReference>
<keyword evidence="1" id="KW-0489">Methyltransferase</keyword>
<dbReference type="PANTHER" id="PTHR46402:SF2">
    <property type="entry name" value="HISTONE-LYSINE N-TRIMETHYLTRANSFERASE SMYD5"/>
    <property type="match status" value="1"/>
</dbReference>
<reference evidence="9" key="1">
    <citation type="submission" date="2021-02" db="EMBL/GenBank/DDBJ databases">
        <authorList>
            <person name="Nowell W R."/>
        </authorList>
    </citation>
    <scope>NUCLEOTIDE SEQUENCE</scope>
</reference>
<keyword evidence="5 7" id="KW-0863">Zinc-finger</keyword>
<sequence>MSGDDTNDDRTLVAVANDLPSTMNQFVGFTSKEESDLILHIRRTVLHSDEDSTNDAIAAPASTLSLAILDFKVERAKQKYAAESFEEAFYECWKIPQEQRPLEIWKIGGECCKKLRVFAVAQRWFSEAIHVCRSNNSDLNVKLEQARIARFFNNYLAQYPMIDMRVDQRGKGIYSKRVISPGEDIFTDIPLVHAQTVDTLSISPACATCTTSLLTPAVYFETTWSLDTLSISPACATCTTSLLTPAVYFETTWSRMPEKLQRQIEEYWPPITLVPCSFCPFELYCSETCRQQAWDSYHKILCPSTNPETMELFQFCASRQIIVRGTWNSIFSPMILAKLIAMIVLHVVNSVENGTSSKGVDLTYAHQFQQTNDGPLEQAKEIFSEFISSGDPTYVRTIPRMLKLMHNIFNHPSMPIQYEFNELEFSYRFYQIACNAQSFSSPNYAATLYTRFLLNVRQHDRTGLYVTLQPYLKGEPADQVFGGLFPLQSSLNHSCDNSCEIMDCQVTPEVAGIKVRCKHQLKPGDELTINYVDLALGRRARRAMLKRAYNFWCECQRCAFEGDDAYSCTECKLLSPSIDNPNPNLTNGNIPYRKPFPACSRCRNAWYCSPNCQKQAWKRGHKLICKDWTKERSSSSAN</sequence>
<dbReference type="InterPro" id="IPR046341">
    <property type="entry name" value="SET_dom_sf"/>
</dbReference>
<evidence type="ECO:0000256" key="4">
    <source>
        <dbReference type="ARBA" id="ARBA00022723"/>
    </source>
</evidence>
<dbReference type="PANTHER" id="PTHR46402">
    <property type="entry name" value="SET AND MYND DOMAIN-CONTAINING PROTEIN 5"/>
    <property type="match status" value="1"/>
</dbReference>
<feature type="domain" description="MYND-type" evidence="8">
    <location>
        <begin position="568"/>
        <end position="625"/>
    </location>
</feature>
<comment type="caution">
    <text evidence="9">The sequence shown here is derived from an EMBL/GenBank/DDBJ whole genome shotgun (WGS) entry which is preliminary data.</text>
</comment>
<dbReference type="Pfam" id="PF01753">
    <property type="entry name" value="zf-MYND"/>
    <property type="match status" value="2"/>
</dbReference>
<accession>A0A817TZK0</accession>
<evidence type="ECO:0000313" key="9">
    <source>
        <dbReference type="EMBL" id="CAF3325077.1"/>
    </source>
</evidence>
<keyword evidence="2" id="KW-0808">Transferase</keyword>
<evidence type="ECO:0000256" key="1">
    <source>
        <dbReference type="ARBA" id="ARBA00022603"/>
    </source>
</evidence>
<evidence type="ECO:0000256" key="2">
    <source>
        <dbReference type="ARBA" id="ARBA00022679"/>
    </source>
</evidence>
<dbReference type="Gene3D" id="6.10.140.2220">
    <property type="match status" value="2"/>
</dbReference>
<dbReference type="EMBL" id="CAJNYV010000024">
    <property type="protein sequence ID" value="CAF3325077.1"/>
    <property type="molecule type" value="Genomic_DNA"/>
</dbReference>
<gene>
    <name evidence="9" type="ORF">KIK155_LOCUS910</name>
</gene>
<evidence type="ECO:0000256" key="5">
    <source>
        <dbReference type="ARBA" id="ARBA00022771"/>
    </source>
</evidence>
<feature type="domain" description="MYND-type" evidence="8">
    <location>
        <begin position="235"/>
        <end position="302"/>
    </location>
</feature>
<evidence type="ECO:0000256" key="6">
    <source>
        <dbReference type="ARBA" id="ARBA00022833"/>
    </source>
</evidence>
<dbReference type="CDD" id="cd20071">
    <property type="entry name" value="SET_SMYD"/>
    <property type="match status" value="1"/>
</dbReference>
<protein>
    <recommendedName>
        <fullName evidence="8">MYND-type domain-containing protein</fullName>
    </recommendedName>
</protein>
<dbReference type="PROSITE" id="PS50865">
    <property type="entry name" value="ZF_MYND_2"/>
    <property type="match status" value="2"/>
</dbReference>
<keyword evidence="4" id="KW-0479">Metal-binding</keyword>
<dbReference type="SUPFAM" id="SSF144232">
    <property type="entry name" value="HIT/MYND zinc finger-like"/>
    <property type="match status" value="2"/>
</dbReference>
<name>A0A817TZK0_9BILA</name>
<dbReference type="InterPro" id="IPR001214">
    <property type="entry name" value="SET_dom"/>
</dbReference>
<dbReference type="Pfam" id="PF00856">
    <property type="entry name" value="SET"/>
    <property type="match status" value="1"/>
</dbReference>
<dbReference type="AlphaFoldDB" id="A0A817TZK0"/>
<evidence type="ECO:0000313" key="10">
    <source>
        <dbReference type="Proteomes" id="UP000663865"/>
    </source>
</evidence>
<dbReference type="InterPro" id="IPR002893">
    <property type="entry name" value="Znf_MYND"/>
</dbReference>
<dbReference type="Gene3D" id="2.170.270.10">
    <property type="entry name" value="SET domain"/>
    <property type="match status" value="1"/>
</dbReference>
<evidence type="ECO:0000259" key="8">
    <source>
        <dbReference type="PROSITE" id="PS50865"/>
    </source>
</evidence>
<dbReference type="GO" id="GO:0008270">
    <property type="term" value="F:zinc ion binding"/>
    <property type="evidence" value="ECO:0007669"/>
    <property type="project" value="UniProtKB-KW"/>
</dbReference>
<keyword evidence="6" id="KW-0862">Zinc</keyword>
<dbReference type="Proteomes" id="UP000663865">
    <property type="component" value="Unassembled WGS sequence"/>
</dbReference>
<dbReference type="GO" id="GO:0032259">
    <property type="term" value="P:methylation"/>
    <property type="evidence" value="ECO:0007669"/>
    <property type="project" value="UniProtKB-KW"/>
</dbReference>
<evidence type="ECO:0000256" key="3">
    <source>
        <dbReference type="ARBA" id="ARBA00022691"/>
    </source>
</evidence>
<evidence type="ECO:0000256" key="7">
    <source>
        <dbReference type="PROSITE-ProRule" id="PRU00134"/>
    </source>
</evidence>
<dbReference type="GO" id="GO:0045814">
    <property type="term" value="P:negative regulation of gene expression, epigenetic"/>
    <property type="evidence" value="ECO:0007669"/>
    <property type="project" value="TreeGrafter"/>
</dbReference>